<accession>A0ABQ9UXT9</accession>
<organism evidence="2 3">
    <name type="scientific">Saguinus oedipus</name>
    <name type="common">Cotton-top tamarin</name>
    <name type="synonym">Oedipomidas oedipus</name>
    <dbReference type="NCBI Taxonomy" id="9490"/>
    <lineage>
        <taxon>Eukaryota</taxon>
        <taxon>Metazoa</taxon>
        <taxon>Chordata</taxon>
        <taxon>Craniata</taxon>
        <taxon>Vertebrata</taxon>
        <taxon>Euteleostomi</taxon>
        <taxon>Mammalia</taxon>
        <taxon>Eutheria</taxon>
        <taxon>Euarchontoglires</taxon>
        <taxon>Primates</taxon>
        <taxon>Haplorrhini</taxon>
        <taxon>Platyrrhini</taxon>
        <taxon>Cebidae</taxon>
        <taxon>Callitrichinae</taxon>
        <taxon>Saguinus</taxon>
    </lineage>
</organism>
<evidence type="ECO:0000313" key="3">
    <source>
        <dbReference type="Proteomes" id="UP001266305"/>
    </source>
</evidence>
<reference evidence="2 3" key="1">
    <citation type="submission" date="2023-05" db="EMBL/GenBank/DDBJ databases">
        <title>B98-5 Cell Line De Novo Hybrid Assembly: An Optical Mapping Approach.</title>
        <authorList>
            <person name="Kananen K."/>
            <person name="Auerbach J.A."/>
            <person name="Kautto E."/>
            <person name="Blachly J.S."/>
        </authorList>
    </citation>
    <scope>NUCLEOTIDE SEQUENCE [LARGE SCALE GENOMIC DNA]</scope>
    <source>
        <strain evidence="2">B95-8</strain>
        <tissue evidence="2">Cell line</tissue>
    </source>
</reference>
<proteinExistence type="predicted"/>
<keyword evidence="3" id="KW-1185">Reference proteome</keyword>
<gene>
    <name evidence="2" type="primary">GUCY2C_1</name>
    <name evidence="2" type="ORF">P7K49_018969</name>
</gene>
<feature type="signal peptide" evidence="1">
    <location>
        <begin position="1"/>
        <end position="20"/>
    </location>
</feature>
<sequence>MKTLLWGLALWSLFFQPGWLFWSSKVSQNCQNGSYEISVLMMNNSAFAEPLENLKEAVNEGLDIVRERLERAVNMKEPSQRQEVKKEELAYLLIAAGVAIFT</sequence>
<keyword evidence="2" id="KW-0675">Receptor</keyword>
<protein>
    <submittedName>
        <fullName evidence="2">Heat-stable enterotoxin receptor</fullName>
    </submittedName>
</protein>
<keyword evidence="1" id="KW-0732">Signal</keyword>
<dbReference type="Proteomes" id="UP001266305">
    <property type="component" value="Unassembled WGS sequence"/>
</dbReference>
<evidence type="ECO:0000256" key="1">
    <source>
        <dbReference type="SAM" id="SignalP"/>
    </source>
</evidence>
<comment type="caution">
    <text evidence="2">The sequence shown here is derived from an EMBL/GenBank/DDBJ whole genome shotgun (WGS) entry which is preliminary data.</text>
</comment>
<dbReference type="EMBL" id="JASSZA010000009">
    <property type="protein sequence ID" value="KAK2101303.1"/>
    <property type="molecule type" value="Genomic_DNA"/>
</dbReference>
<feature type="chain" id="PRO_5046026849" evidence="1">
    <location>
        <begin position="21"/>
        <end position="102"/>
    </location>
</feature>
<name>A0ABQ9UXT9_SAGOE</name>
<evidence type="ECO:0000313" key="2">
    <source>
        <dbReference type="EMBL" id="KAK2101303.1"/>
    </source>
</evidence>